<keyword evidence="2" id="KW-1185">Reference proteome</keyword>
<dbReference type="AlphaFoldDB" id="A0AAD6LC44"/>
<dbReference type="EMBL" id="JAQIZT010000018">
    <property type="protein sequence ID" value="KAJ6957138.1"/>
    <property type="molecule type" value="Genomic_DNA"/>
</dbReference>
<dbReference type="Proteomes" id="UP001164929">
    <property type="component" value="Chromosome 18"/>
</dbReference>
<protein>
    <submittedName>
        <fullName evidence="1">Uncharacterized protein</fullName>
    </submittedName>
</protein>
<sequence length="155" mass="17505">MYKSQIIFIGHVCIDFVLFSSPPCLTIISTCFPVSLAPSFIEWIVINPIIILQVNSKENCSSSSIFSLAKWQTRHSDTDTLEQPVNQEVLELKFKRNLACKSEKASSWKLSHPKKWGLRTKNKILGMSENDVALIICFGDQFEALDFLFSDAESA</sequence>
<comment type="caution">
    <text evidence="1">The sequence shown here is derived from an EMBL/GenBank/DDBJ whole genome shotgun (WGS) entry which is preliminary data.</text>
</comment>
<organism evidence="1 2">
    <name type="scientific">Populus alba x Populus x berolinensis</name>
    <dbReference type="NCBI Taxonomy" id="444605"/>
    <lineage>
        <taxon>Eukaryota</taxon>
        <taxon>Viridiplantae</taxon>
        <taxon>Streptophyta</taxon>
        <taxon>Embryophyta</taxon>
        <taxon>Tracheophyta</taxon>
        <taxon>Spermatophyta</taxon>
        <taxon>Magnoliopsida</taxon>
        <taxon>eudicotyledons</taxon>
        <taxon>Gunneridae</taxon>
        <taxon>Pentapetalae</taxon>
        <taxon>rosids</taxon>
        <taxon>fabids</taxon>
        <taxon>Malpighiales</taxon>
        <taxon>Salicaceae</taxon>
        <taxon>Saliceae</taxon>
        <taxon>Populus</taxon>
    </lineage>
</organism>
<accession>A0AAD6LC44</accession>
<name>A0AAD6LC44_9ROSI</name>
<proteinExistence type="predicted"/>
<evidence type="ECO:0000313" key="2">
    <source>
        <dbReference type="Proteomes" id="UP001164929"/>
    </source>
</evidence>
<evidence type="ECO:0000313" key="1">
    <source>
        <dbReference type="EMBL" id="KAJ6957138.1"/>
    </source>
</evidence>
<gene>
    <name evidence="1" type="ORF">NC653_039151</name>
</gene>
<reference evidence="1 2" key="1">
    <citation type="journal article" date="2023" name="Mol. Ecol. Resour.">
        <title>Chromosome-level genome assembly of a triploid poplar Populus alba 'Berolinensis'.</title>
        <authorList>
            <person name="Chen S."/>
            <person name="Yu Y."/>
            <person name="Wang X."/>
            <person name="Wang S."/>
            <person name="Zhang T."/>
            <person name="Zhou Y."/>
            <person name="He R."/>
            <person name="Meng N."/>
            <person name="Wang Y."/>
            <person name="Liu W."/>
            <person name="Liu Z."/>
            <person name="Liu J."/>
            <person name="Guo Q."/>
            <person name="Huang H."/>
            <person name="Sederoff R.R."/>
            <person name="Wang G."/>
            <person name="Qu G."/>
            <person name="Chen S."/>
        </authorList>
    </citation>
    <scope>NUCLEOTIDE SEQUENCE [LARGE SCALE GENOMIC DNA]</scope>
    <source>
        <strain evidence="1">SC-2020</strain>
    </source>
</reference>